<comment type="caution">
    <text evidence="9">The sequence shown here is derived from an EMBL/GenBank/DDBJ whole genome shotgun (WGS) entry which is preliminary data.</text>
</comment>
<feature type="transmembrane region" description="Helical" evidence="8">
    <location>
        <begin position="232"/>
        <end position="257"/>
    </location>
</feature>
<feature type="transmembrane region" description="Helical" evidence="8">
    <location>
        <begin position="394"/>
        <end position="417"/>
    </location>
</feature>
<dbReference type="Pfam" id="PF02028">
    <property type="entry name" value="BCCT"/>
    <property type="match status" value="1"/>
</dbReference>
<feature type="transmembrane region" description="Helical" evidence="8">
    <location>
        <begin position="449"/>
        <end position="469"/>
    </location>
</feature>
<feature type="transmembrane region" description="Helical" evidence="8">
    <location>
        <begin position="46"/>
        <end position="65"/>
    </location>
</feature>
<feature type="transmembrane region" description="Helical" evidence="8">
    <location>
        <begin position="191"/>
        <end position="211"/>
    </location>
</feature>
<reference evidence="9 10" key="1">
    <citation type="submission" date="2024-05" db="EMBL/GenBank/DDBJ databases">
        <title>Genome sequence of Ponticoccus litoralis KCCM 90028.</title>
        <authorList>
            <person name="Kim J.M."/>
            <person name="Lee J.K."/>
            <person name="Choi B.J."/>
            <person name="Bayburt H."/>
            <person name="Baek J.H."/>
            <person name="Jeon C.O."/>
        </authorList>
    </citation>
    <scope>NUCLEOTIDE SEQUENCE [LARGE SCALE GENOMIC DNA]</scope>
    <source>
        <strain evidence="9 10">KCCM 90028</strain>
    </source>
</reference>
<dbReference type="InterPro" id="IPR000060">
    <property type="entry name" value="BCCT_transptr"/>
</dbReference>
<keyword evidence="3" id="KW-0813">Transport</keyword>
<feature type="transmembrane region" description="Helical" evidence="8">
    <location>
        <begin position="310"/>
        <end position="330"/>
    </location>
</feature>
<keyword evidence="4" id="KW-1003">Cell membrane</keyword>
<keyword evidence="6 8" id="KW-1133">Transmembrane helix</keyword>
<feature type="transmembrane region" description="Helical" evidence="8">
    <location>
        <begin position="522"/>
        <end position="541"/>
    </location>
</feature>
<evidence type="ECO:0000313" key="9">
    <source>
        <dbReference type="EMBL" id="MEN9062443.1"/>
    </source>
</evidence>
<proteinExistence type="inferred from homology"/>
<name>A0AAW9SNK3_9RHOB</name>
<evidence type="ECO:0000256" key="2">
    <source>
        <dbReference type="ARBA" id="ARBA00005658"/>
    </source>
</evidence>
<keyword evidence="5 8" id="KW-0812">Transmembrane</keyword>
<dbReference type="PANTHER" id="PTHR30047">
    <property type="entry name" value="HIGH-AFFINITY CHOLINE TRANSPORT PROTEIN-RELATED"/>
    <property type="match status" value="1"/>
</dbReference>
<feature type="transmembrane region" description="Helical" evidence="8">
    <location>
        <begin position="364"/>
        <end position="382"/>
    </location>
</feature>
<feature type="transmembrane region" description="Helical" evidence="8">
    <location>
        <begin position="277"/>
        <end position="298"/>
    </location>
</feature>
<dbReference type="EMBL" id="JBDNCH010000002">
    <property type="protein sequence ID" value="MEN9062443.1"/>
    <property type="molecule type" value="Genomic_DNA"/>
</dbReference>
<organism evidence="9 10">
    <name type="scientific">Ponticoccus litoralis</name>
    <dbReference type="NCBI Taxonomy" id="422297"/>
    <lineage>
        <taxon>Bacteria</taxon>
        <taxon>Pseudomonadati</taxon>
        <taxon>Pseudomonadota</taxon>
        <taxon>Alphaproteobacteria</taxon>
        <taxon>Rhodobacterales</taxon>
        <taxon>Roseobacteraceae</taxon>
        <taxon>Ponticoccus</taxon>
    </lineage>
</organism>
<sequence>MSDSTSGQGIPEPEGQSDIIETDYEIGQDNIETQIGPFGLDIHNPVFAISAAAVVAFVFYALALPEQAASFFGWLRPALTSTFDWFFMSAANVFVLFCLALIVLPVGSVRLGGADATPDYTYLGWFAMLFAAGMGIGLMFFGVLEPAYYFGTPRGDEPLGTVRPFTEDGALIPENVEAARRMALAATSYHWALHPWAIYAVVALALALFSYNKGLPLTIRSAFYPILGERVWGWWGHVIDVTAVFATLFGLATSLGFGATQANAGLEKVFGLPNNTTVQVILISLITAVALVSVLRGLDGGVKVLSEINMGLAMLLLLFVLFAAGVVGILTDFGKGLVAYVQEVVPLSNPFGREDDGFRQGWTAFYWAWWISWSPFVGMFIARVSRGRSVREFVICVLLIPSAVCLLWMSVFGGAAINDMVANPETSAVKANVIDAYSPELSLFAMLEGLPLASITSVLAIVLVIVFFVTSSDSGSLVIDTITAGGKVDAPVPQRVFWCIFEGAVAIVLLLGGGLAALQAMVISTGLPFTVVLLLMCYAIWKGLLGRARPALTSP</sequence>
<comment type="subcellular location">
    <subcellularLocation>
        <location evidence="1">Cell membrane</location>
        <topology evidence="1">Multi-pass membrane protein</topology>
    </subcellularLocation>
</comment>
<evidence type="ECO:0000256" key="8">
    <source>
        <dbReference type="SAM" id="Phobius"/>
    </source>
</evidence>
<dbReference type="GO" id="GO:0022857">
    <property type="term" value="F:transmembrane transporter activity"/>
    <property type="evidence" value="ECO:0007669"/>
    <property type="project" value="InterPro"/>
</dbReference>
<dbReference type="NCBIfam" id="TIGR00842">
    <property type="entry name" value="bcct"/>
    <property type="match status" value="1"/>
</dbReference>
<evidence type="ECO:0000256" key="6">
    <source>
        <dbReference type="ARBA" id="ARBA00022989"/>
    </source>
</evidence>
<evidence type="ECO:0000256" key="5">
    <source>
        <dbReference type="ARBA" id="ARBA00022692"/>
    </source>
</evidence>
<dbReference type="GO" id="GO:0005886">
    <property type="term" value="C:plasma membrane"/>
    <property type="evidence" value="ECO:0007669"/>
    <property type="project" value="UniProtKB-SubCell"/>
</dbReference>
<evidence type="ECO:0000256" key="1">
    <source>
        <dbReference type="ARBA" id="ARBA00004651"/>
    </source>
</evidence>
<keyword evidence="10" id="KW-1185">Reference proteome</keyword>
<feature type="transmembrane region" description="Helical" evidence="8">
    <location>
        <begin position="120"/>
        <end position="144"/>
    </location>
</feature>
<gene>
    <name evidence="9" type="ORF">ABFB10_17070</name>
</gene>
<comment type="similarity">
    <text evidence="2">Belongs to the BCCT transporter (TC 2.A.15) family.</text>
</comment>
<evidence type="ECO:0000256" key="7">
    <source>
        <dbReference type="ARBA" id="ARBA00023136"/>
    </source>
</evidence>
<protein>
    <submittedName>
        <fullName evidence="9">BCCT family transporter</fullName>
    </submittedName>
</protein>
<accession>A0AAW9SNK3</accession>
<keyword evidence="7 8" id="KW-0472">Membrane</keyword>
<dbReference type="Proteomes" id="UP001428774">
    <property type="component" value="Unassembled WGS sequence"/>
</dbReference>
<feature type="transmembrane region" description="Helical" evidence="8">
    <location>
        <begin position="85"/>
        <end position="108"/>
    </location>
</feature>
<dbReference type="PANTHER" id="PTHR30047:SF7">
    <property type="entry name" value="HIGH-AFFINITY CHOLINE TRANSPORT PROTEIN"/>
    <property type="match status" value="1"/>
</dbReference>
<dbReference type="AlphaFoldDB" id="A0AAW9SNK3"/>
<feature type="transmembrane region" description="Helical" evidence="8">
    <location>
        <begin position="496"/>
        <end position="516"/>
    </location>
</feature>
<dbReference type="RefSeq" id="WP_347167413.1">
    <property type="nucleotide sequence ID" value="NZ_JBDNCH010000002.1"/>
</dbReference>
<evidence type="ECO:0000256" key="4">
    <source>
        <dbReference type="ARBA" id="ARBA00022475"/>
    </source>
</evidence>
<evidence type="ECO:0000313" key="10">
    <source>
        <dbReference type="Proteomes" id="UP001428774"/>
    </source>
</evidence>
<evidence type="ECO:0000256" key="3">
    <source>
        <dbReference type="ARBA" id="ARBA00022448"/>
    </source>
</evidence>